<dbReference type="EMBL" id="QEKW01000001">
    <property type="protein sequence ID" value="PVZ14534.1"/>
    <property type="molecule type" value="Genomic_DNA"/>
</dbReference>
<proteinExistence type="predicted"/>
<dbReference type="PANTHER" id="PTHR43542:SF1">
    <property type="entry name" value="METHYLTRANSFERASE"/>
    <property type="match status" value="1"/>
</dbReference>
<dbReference type="AlphaFoldDB" id="A0A2U1FQW4"/>
<dbReference type="NCBIfam" id="TIGR00095">
    <property type="entry name" value="16S rRNA (guanine(966)-N(2))-methyltransferase RsmD"/>
    <property type="match status" value="1"/>
</dbReference>
<dbReference type="Pfam" id="PF03602">
    <property type="entry name" value="Cons_hypoth95"/>
    <property type="match status" value="1"/>
</dbReference>
<organism evidence="4 5">
    <name type="scientific">Actinomycetospora cinnamomea</name>
    <dbReference type="NCBI Taxonomy" id="663609"/>
    <lineage>
        <taxon>Bacteria</taxon>
        <taxon>Bacillati</taxon>
        <taxon>Actinomycetota</taxon>
        <taxon>Actinomycetes</taxon>
        <taxon>Pseudonocardiales</taxon>
        <taxon>Pseudonocardiaceae</taxon>
        <taxon>Actinomycetospora</taxon>
    </lineage>
</organism>
<feature type="region of interest" description="Disordered" evidence="3">
    <location>
        <begin position="154"/>
        <end position="173"/>
    </location>
</feature>
<dbReference type="SUPFAM" id="SSF53335">
    <property type="entry name" value="S-adenosyl-L-methionine-dependent methyltransferases"/>
    <property type="match status" value="1"/>
</dbReference>
<dbReference type="GO" id="GO:0031167">
    <property type="term" value="P:rRNA methylation"/>
    <property type="evidence" value="ECO:0007669"/>
    <property type="project" value="InterPro"/>
</dbReference>
<dbReference type="Gene3D" id="3.40.50.150">
    <property type="entry name" value="Vaccinia Virus protein VP39"/>
    <property type="match status" value="1"/>
</dbReference>
<evidence type="ECO:0000256" key="1">
    <source>
        <dbReference type="ARBA" id="ARBA00022603"/>
    </source>
</evidence>
<name>A0A2U1FQW4_9PSEU</name>
<dbReference type="PIRSF" id="PIRSF004553">
    <property type="entry name" value="CHP00095"/>
    <property type="match status" value="1"/>
</dbReference>
<dbReference type="PROSITE" id="PS00092">
    <property type="entry name" value="N6_MTASE"/>
    <property type="match status" value="1"/>
</dbReference>
<comment type="caution">
    <text evidence="4">The sequence shown here is derived from an EMBL/GenBank/DDBJ whole genome shotgun (WGS) entry which is preliminary data.</text>
</comment>
<evidence type="ECO:0000313" key="5">
    <source>
        <dbReference type="Proteomes" id="UP000245639"/>
    </source>
</evidence>
<dbReference type="InterPro" id="IPR029063">
    <property type="entry name" value="SAM-dependent_MTases_sf"/>
</dbReference>
<dbReference type="GO" id="GO:0003676">
    <property type="term" value="F:nucleic acid binding"/>
    <property type="evidence" value="ECO:0007669"/>
    <property type="project" value="InterPro"/>
</dbReference>
<dbReference type="OrthoDB" id="9803017at2"/>
<protein>
    <submittedName>
        <fullName evidence="4">16S rRNA (Guanine966-N2)-methyltransferase</fullName>
    </submittedName>
</protein>
<evidence type="ECO:0000256" key="2">
    <source>
        <dbReference type="ARBA" id="ARBA00022679"/>
    </source>
</evidence>
<dbReference type="Proteomes" id="UP000245639">
    <property type="component" value="Unassembled WGS sequence"/>
</dbReference>
<evidence type="ECO:0000313" key="4">
    <source>
        <dbReference type="EMBL" id="PVZ14534.1"/>
    </source>
</evidence>
<dbReference type="InterPro" id="IPR004398">
    <property type="entry name" value="RNA_MeTrfase_RsmD"/>
</dbReference>
<dbReference type="GO" id="GO:0008168">
    <property type="term" value="F:methyltransferase activity"/>
    <property type="evidence" value="ECO:0007669"/>
    <property type="project" value="UniProtKB-KW"/>
</dbReference>
<evidence type="ECO:0000256" key="3">
    <source>
        <dbReference type="SAM" id="MobiDB-lite"/>
    </source>
</evidence>
<dbReference type="RefSeq" id="WP_116706368.1">
    <property type="nucleotide sequence ID" value="NZ_QEKW01000001.1"/>
</dbReference>
<dbReference type="PANTHER" id="PTHR43542">
    <property type="entry name" value="METHYLTRANSFERASE"/>
    <property type="match status" value="1"/>
</dbReference>
<keyword evidence="5" id="KW-1185">Reference proteome</keyword>
<sequence length="181" mass="19107">MTRIIGGVAGGRRIAVPPTGTRPTSDRVREALFSALEARGVIEDAEVLDLYAGSGALGIEALSRGASTAVLVERDPRACAVIQANARVAGVRGATVRRSAVLAFLRRTPAPVDLVLLDPPYREPADSLDAVLALLPRWTRSGGLVVLERDARSPAPAWPEGLEPEEPRTYGETTLHLATAA</sequence>
<gene>
    <name evidence="4" type="ORF">C8D89_101399</name>
</gene>
<dbReference type="CDD" id="cd02440">
    <property type="entry name" value="AdoMet_MTases"/>
    <property type="match status" value="1"/>
</dbReference>
<keyword evidence="2 4" id="KW-0808">Transferase</keyword>
<dbReference type="InterPro" id="IPR002052">
    <property type="entry name" value="DNA_methylase_N6_adenine_CS"/>
</dbReference>
<reference evidence="4 5" key="1">
    <citation type="submission" date="2018-04" db="EMBL/GenBank/DDBJ databases">
        <title>Genomic Encyclopedia of Type Strains, Phase IV (KMG-IV): sequencing the most valuable type-strain genomes for metagenomic binning, comparative biology and taxonomic classification.</title>
        <authorList>
            <person name="Goeker M."/>
        </authorList>
    </citation>
    <scope>NUCLEOTIDE SEQUENCE [LARGE SCALE GENOMIC DNA]</scope>
    <source>
        <strain evidence="4 5">DSM 45771</strain>
    </source>
</reference>
<keyword evidence="1 4" id="KW-0489">Methyltransferase</keyword>
<accession>A0A2U1FQW4</accession>